<accession>A0A0F9G481</accession>
<comment type="caution">
    <text evidence="1">The sequence shown here is derived from an EMBL/GenBank/DDBJ whole genome shotgun (WGS) entry which is preliminary data.</text>
</comment>
<name>A0A0F9G481_9ZZZZ</name>
<dbReference type="EMBL" id="LAZR01027868">
    <property type="protein sequence ID" value="KKL64360.1"/>
    <property type="molecule type" value="Genomic_DNA"/>
</dbReference>
<organism evidence="1">
    <name type="scientific">marine sediment metagenome</name>
    <dbReference type="NCBI Taxonomy" id="412755"/>
    <lineage>
        <taxon>unclassified sequences</taxon>
        <taxon>metagenomes</taxon>
        <taxon>ecological metagenomes</taxon>
    </lineage>
</organism>
<evidence type="ECO:0000313" key="1">
    <source>
        <dbReference type="EMBL" id="KKL64360.1"/>
    </source>
</evidence>
<gene>
    <name evidence="1" type="ORF">LCGC14_2165800</name>
</gene>
<dbReference type="AlphaFoldDB" id="A0A0F9G481"/>
<dbReference type="InterPro" id="IPR029040">
    <property type="entry name" value="RPABC4/Spt4"/>
</dbReference>
<dbReference type="SUPFAM" id="SSF63393">
    <property type="entry name" value="RNA polymerase subunits"/>
    <property type="match status" value="1"/>
</dbReference>
<reference evidence="1" key="1">
    <citation type="journal article" date="2015" name="Nature">
        <title>Complex archaea that bridge the gap between prokaryotes and eukaryotes.</title>
        <authorList>
            <person name="Spang A."/>
            <person name="Saw J.H."/>
            <person name="Jorgensen S.L."/>
            <person name="Zaremba-Niedzwiedzka K."/>
            <person name="Martijn J."/>
            <person name="Lind A.E."/>
            <person name="van Eijk R."/>
            <person name="Schleper C."/>
            <person name="Guy L."/>
            <person name="Ettema T.J."/>
        </authorList>
    </citation>
    <scope>NUCLEOTIDE SEQUENCE</scope>
</reference>
<proteinExistence type="predicted"/>
<protein>
    <submittedName>
        <fullName evidence="1">Uncharacterized protein</fullName>
    </submittedName>
</protein>
<sequence>MPYWCDACGSPTTMDTGDPPRCPKCGGGVEWREEEEGKEIIRRALEQARHELTTLHGLHVCDSYGEARREQGATHLASQCFLETMWQIDTKTSIELIDQALATHAEEEEC</sequence>